<dbReference type="AlphaFoldDB" id="A0A5C6STI6"/>
<gene>
    <name evidence="1" type="ORF">FocTR4_00008686</name>
</gene>
<name>A0A5C6STI6_FUSOC</name>
<sequence length="85" mass="9827">MATPFSFPIIKLPKERQLPIVLYERLHKVIMDSVIRKKRRNNPNKPKNAALHRLLAPCCAALKIKRGFSIFRNGLPDKRKECPPP</sequence>
<organism evidence="1 2">
    <name type="scientific">Fusarium oxysporum f. sp. cubense</name>
    <dbReference type="NCBI Taxonomy" id="61366"/>
    <lineage>
        <taxon>Eukaryota</taxon>
        <taxon>Fungi</taxon>
        <taxon>Dikarya</taxon>
        <taxon>Ascomycota</taxon>
        <taxon>Pezizomycotina</taxon>
        <taxon>Sordariomycetes</taxon>
        <taxon>Hypocreomycetidae</taxon>
        <taxon>Hypocreales</taxon>
        <taxon>Nectriaceae</taxon>
        <taxon>Fusarium</taxon>
        <taxon>Fusarium oxysporum species complex</taxon>
    </lineage>
</organism>
<dbReference type="Proteomes" id="UP000321331">
    <property type="component" value="Unassembled WGS sequence"/>
</dbReference>
<reference evidence="1 2" key="1">
    <citation type="submission" date="2019-07" db="EMBL/GenBank/DDBJ databases">
        <title>The First High-Quality Draft Genome Sequence of the Causal Agent of the Current Panama Disease Epidemic.</title>
        <authorList>
            <person name="Warmington R.J."/>
            <person name="Kay W."/>
            <person name="Jeffries A."/>
            <person name="Bebber D."/>
            <person name="Moore K."/>
            <person name="Studholme D.J."/>
        </authorList>
    </citation>
    <scope>NUCLEOTIDE SEQUENCE [LARGE SCALE GENOMIC DNA]</scope>
    <source>
        <strain evidence="1 2">TR4</strain>
    </source>
</reference>
<dbReference type="EMBL" id="VMNF01000009">
    <property type="protein sequence ID" value="TXC01993.1"/>
    <property type="molecule type" value="Genomic_DNA"/>
</dbReference>
<proteinExistence type="predicted"/>
<protein>
    <submittedName>
        <fullName evidence="1">Uncharacterized protein</fullName>
    </submittedName>
</protein>
<accession>A0A5C6STI6</accession>
<comment type="caution">
    <text evidence="1">The sequence shown here is derived from an EMBL/GenBank/DDBJ whole genome shotgun (WGS) entry which is preliminary data.</text>
</comment>
<evidence type="ECO:0000313" key="1">
    <source>
        <dbReference type="EMBL" id="TXC01993.1"/>
    </source>
</evidence>
<evidence type="ECO:0000313" key="2">
    <source>
        <dbReference type="Proteomes" id="UP000321331"/>
    </source>
</evidence>